<organism evidence="9 10">
    <name type="scientific">Cnuella takakiae</name>
    <dbReference type="NCBI Taxonomy" id="1302690"/>
    <lineage>
        <taxon>Bacteria</taxon>
        <taxon>Pseudomonadati</taxon>
        <taxon>Bacteroidota</taxon>
        <taxon>Chitinophagia</taxon>
        <taxon>Chitinophagales</taxon>
        <taxon>Chitinophagaceae</taxon>
        <taxon>Cnuella</taxon>
    </lineage>
</organism>
<dbReference type="AlphaFoldDB" id="A0A1M4T9M7"/>
<evidence type="ECO:0000313" key="9">
    <source>
        <dbReference type="EMBL" id="SHE41252.1"/>
    </source>
</evidence>
<comment type="subcellular location">
    <subcellularLocation>
        <location evidence="1">Cell membrane</location>
        <topology evidence="1">Multi-pass membrane protein</topology>
    </subcellularLocation>
</comment>
<name>A0A1M4T9M7_9BACT</name>
<evidence type="ECO:0000256" key="8">
    <source>
        <dbReference type="SAM" id="Phobius"/>
    </source>
</evidence>
<dbReference type="RefSeq" id="WP_073039362.1">
    <property type="nucleotide sequence ID" value="NZ_FQUO01000001.1"/>
</dbReference>
<dbReference type="STRING" id="1302690.BUE76_01380"/>
<keyword evidence="10" id="KW-1185">Reference proteome</keyword>
<dbReference type="Pfam" id="PF01594">
    <property type="entry name" value="AI-2E_transport"/>
    <property type="match status" value="1"/>
</dbReference>
<feature type="transmembrane region" description="Helical" evidence="8">
    <location>
        <begin position="299"/>
        <end position="322"/>
    </location>
</feature>
<accession>A0A1M4T9M7</accession>
<feature type="transmembrane region" description="Helical" evidence="8">
    <location>
        <begin position="34"/>
        <end position="51"/>
    </location>
</feature>
<dbReference type="GO" id="GO:0055085">
    <property type="term" value="P:transmembrane transport"/>
    <property type="evidence" value="ECO:0007669"/>
    <property type="project" value="TreeGrafter"/>
</dbReference>
<feature type="transmembrane region" description="Helical" evidence="8">
    <location>
        <begin position="63"/>
        <end position="88"/>
    </location>
</feature>
<feature type="transmembrane region" description="Helical" evidence="8">
    <location>
        <begin position="147"/>
        <end position="170"/>
    </location>
</feature>
<dbReference type="Proteomes" id="UP000184368">
    <property type="component" value="Unassembled WGS sequence"/>
</dbReference>
<reference evidence="9 10" key="1">
    <citation type="submission" date="2016-11" db="EMBL/GenBank/DDBJ databases">
        <authorList>
            <person name="Jaros S."/>
            <person name="Januszkiewicz K."/>
            <person name="Wedrychowicz H."/>
        </authorList>
    </citation>
    <scope>NUCLEOTIDE SEQUENCE [LARGE SCALE GENOMIC DNA]</scope>
    <source>
        <strain evidence="9 10">DSM 26897</strain>
    </source>
</reference>
<evidence type="ECO:0000256" key="2">
    <source>
        <dbReference type="ARBA" id="ARBA00009773"/>
    </source>
</evidence>
<evidence type="ECO:0000313" key="10">
    <source>
        <dbReference type="Proteomes" id="UP000184368"/>
    </source>
</evidence>
<dbReference type="GO" id="GO:0005886">
    <property type="term" value="C:plasma membrane"/>
    <property type="evidence" value="ECO:0007669"/>
    <property type="project" value="UniProtKB-SubCell"/>
</dbReference>
<evidence type="ECO:0000256" key="3">
    <source>
        <dbReference type="ARBA" id="ARBA00022448"/>
    </source>
</evidence>
<evidence type="ECO:0000256" key="5">
    <source>
        <dbReference type="ARBA" id="ARBA00022692"/>
    </source>
</evidence>
<keyword evidence="5 8" id="KW-0812">Transmembrane</keyword>
<keyword evidence="3" id="KW-0813">Transport</keyword>
<dbReference type="OrthoDB" id="9799225at2"/>
<keyword evidence="6 8" id="KW-1133">Transmembrane helix</keyword>
<feature type="transmembrane region" description="Helical" evidence="8">
    <location>
        <begin position="233"/>
        <end position="252"/>
    </location>
</feature>
<dbReference type="InterPro" id="IPR002549">
    <property type="entry name" value="AI-2E-like"/>
</dbReference>
<feature type="transmembrane region" description="Helical" evidence="8">
    <location>
        <begin position="259"/>
        <end position="279"/>
    </location>
</feature>
<sequence length="361" mass="39055">MDSKALYQTLTRSILFAAATMVFLWLLLQVYSAILLLLVALVLAVIINHPVGRLEQRGWKRGWAVLAVFVAILLVLGIIAWIVVPIIAQQLQVLVKNGPQYAATVQERLAGWLKVIPGMEQPGPGSPAAAGSGLPSLAQALMRIGNISLSVLNGVLLIIIVISMVVYAVANPRPLAALYFSFFHPNKRDPAQKAFKEAAVMLSGWFKSNLIGGFIVAIASVLVLSLLGVPGAWVWGAVAIFAVLVPRLGFYIMAVPPTLVALSISNTTAIWVAVFYIAMDEIMADFVMPPLRANTMNIHPVPILFMVLAMGAAFGFAGILLATPLTAIIKAYYENFYENRLPADAALPARIEAIVYRKKEQ</sequence>
<evidence type="ECO:0000256" key="6">
    <source>
        <dbReference type="ARBA" id="ARBA00022989"/>
    </source>
</evidence>
<keyword evidence="4" id="KW-1003">Cell membrane</keyword>
<proteinExistence type="inferred from homology"/>
<evidence type="ECO:0000256" key="1">
    <source>
        <dbReference type="ARBA" id="ARBA00004651"/>
    </source>
</evidence>
<protein>
    <submittedName>
        <fullName evidence="9">Predicted PurR-regulated permease PerM</fullName>
    </submittedName>
</protein>
<comment type="similarity">
    <text evidence="2">Belongs to the autoinducer-2 exporter (AI-2E) (TC 2.A.86) family.</text>
</comment>
<evidence type="ECO:0000256" key="7">
    <source>
        <dbReference type="ARBA" id="ARBA00023136"/>
    </source>
</evidence>
<dbReference type="PANTHER" id="PTHR21716:SF53">
    <property type="entry name" value="PERMEASE PERM-RELATED"/>
    <property type="match status" value="1"/>
</dbReference>
<gene>
    <name evidence="9" type="ORF">SAMN05444008_101363</name>
</gene>
<keyword evidence="7 8" id="KW-0472">Membrane</keyword>
<dbReference type="PANTHER" id="PTHR21716">
    <property type="entry name" value="TRANSMEMBRANE PROTEIN"/>
    <property type="match status" value="1"/>
</dbReference>
<dbReference type="EMBL" id="FQUO01000001">
    <property type="protein sequence ID" value="SHE41252.1"/>
    <property type="molecule type" value="Genomic_DNA"/>
</dbReference>
<evidence type="ECO:0000256" key="4">
    <source>
        <dbReference type="ARBA" id="ARBA00022475"/>
    </source>
</evidence>